<gene>
    <name evidence="3" type="ORF">N288_04405</name>
</gene>
<dbReference type="RefSeq" id="WP_022543422.1">
    <property type="nucleotide sequence ID" value="NC_022524.1"/>
</dbReference>
<feature type="domain" description="DUF1835" evidence="1">
    <location>
        <begin position="10"/>
        <end position="132"/>
    </location>
</feature>
<sequence length="292" mass="34325">MGQERGLNRIHILFGESPAGSLKNAFRDMGIYEQERVVFFRDIFSVGPVWMLHEESGRENRIEWMKDLISDDYEEYPEYRNKFEKTIRQIQDIPDGSHIIIWHGDNAHEQTGLQYVVYLLKGKNIDISAINTTKAGEEMFPDKKVKFTPLHTGEISPEILQLIWESPFGKWLTDHDREHLEKEWLTLSEDRANLRVWRNQLIHSFPEDYYDTFIKSRAEKLHAKQKEKDFMKSARLIGDVLGRLDQYVGDDFLEYRLKKMIAAGVFEAEGSLLAMRFYSVRLRQGDRSLGSF</sequence>
<dbReference type="EMBL" id="CP006643">
    <property type="protein sequence ID" value="AGX02838.1"/>
    <property type="molecule type" value="Genomic_DNA"/>
</dbReference>
<evidence type="ECO:0008006" key="5">
    <source>
        <dbReference type="Google" id="ProtNLM"/>
    </source>
</evidence>
<dbReference type="STRING" id="1367477.N288_04405"/>
<evidence type="ECO:0000313" key="4">
    <source>
        <dbReference type="Proteomes" id="UP000017805"/>
    </source>
</evidence>
<keyword evidence="4" id="KW-1185">Reference proteome</keyword>
<evidence type="ECO:0000313" key="3">
    <source>
        <dbReference type="EMBL" id="AGX02838.1"/>
    </source>
</evidence>
<protein>
    <recommendedName>
        <fullName evidence="5">DUF1835 domain-containing protein</fullName>
    </recommendedName>
</protein>
<dbReference type="InterPro" id="IPR022123">
    <property type="entry name" value="DUF3658"/>
</dbReference>
<dbReference type="HOGENOM" id="CLU_058771_0_0_9"/>
<dbReference type="OrthoDB" id="343110at2"/>
<feature type="domain" description="DUF3658" evidence="2">
    <location>
        <begin position="169"/>
        <end position="278"/>
    </location>
</feature>
<evidence type="ECO:0000259" key="1">
    <source>
        <dbReference type="Pfam" id="PF08874"/>
    </source>
</evidence>
<dbReference type="KEGG" id="bif:N288_04405"/>
<name>U5L656_9BACI</name>
<reference evidence="3 4" key="1">
    <citation type="submission" date="2013-07" db="EMBL/GenBank/DDBJ databases">
        <title>Complete genome sequence of Bacillus infantis NRRL B-14911 that has potential to induce cardiac disease by antigenic mimicry.</title>
        <authorList>
            <person name="Massilamany C."/>
            <person name="Smith T.P.L."/>
            <person name="Loy J.D."/>
            <person name="Barletta R."/>
            <person name="Reddy J."/>
        </authorList>
    </citation>
    <scope>NUCLEOTIDE SEQUENCE [LARGE SCALE GENOMIC DNA]</scope>
    <source>
        <strain evidence="3 4">NRRL B-14911</strain>
    </source>
</reference>
<dbReference type="AlphaFoldDB" id="U5L656"/>
<dbReference type="InterPro" id="IPR014973">
    <property type="entry name" value="DUF1835"/>
</dbReference>
<dbReference type="Proteomes" id="UP000017805">
    <property type="component" value="Chromosome"/>
</dbReference>
<dbReference type="PATRIC" id="fig|1367477.3.peg.814"/>
<dbReference type="Pfam" id="PF08874">
    <property type="entry name" value="DUF1835"/>
    <property type="match status" value="1"/>
</dbReference>
<evidence type="ECO:0000259" key="2">
    <source>
        <dbReference type="Pfam" id="PF12395"/>
    </source>
</evidence>
<organism evidence="3 4">
    <name type="scientific">Bacillus infantis NRRL B-14911</name>
    <dbReference type="NCBI Taxonomy" id="1367477"/>
    <lineage>
        <taxon>Bacteria</taxon>
        <taxon>Bacillati</taxon>
        <taxon>Bacillota</taxon>
        <taxon>Bacilli</taxon>
        <taxon>Bacillales</taxon>
        <taxon>Bacillaceae</taxon>
        <taxon>Bacillus</taxon>
    </lineage>
</organism>
<accession>U5L656</accession>
<dbReference type="Pfam" id="PF12395">
    <property type="entry name" value="DUF3658"/>
    <property type="match status" value="1"/>
</dbReference>
<proteinExistence type="predicted"/>